<reference evidence="4 5" key="1">
    <citation type="submission" date="2015-07" db="EMBL/GenBank/DDBJ databases">
        <title>ATOL: Assembling a taxonomically balanced genome-scale reconstruction of the evolutionary history of the Enterobacteriaceae.</title>
        <authorList>
            <person name="Plunkett G.III."/>
            <person name="Neeno-Eckwall E.C."/>
            <person name="Glasner J.D."/>
            <person name="Perna N.T."/>
        </authorList>
    </citation>
    <scope>NUCLEOTIDE SEQUENCE [LARGE SCALE GENOMIC DNA]</scope>
    <source>
        <strain evidence="4 5">ATCC 35017</strain>
    </source>
</reference>
<feature type="domain" description="D-isomer specific 2-hydroxyacid dehydrogenase NAD-binding" evidence="3">
    <location>
        <begin position="106"/>
        <end position="278"/>
    </location>
</feature>
<dbReference type="NCBIfam" id="NF012013">
    <property type="entry name" value="PRK15469.1"/>
    <property type="match status" value="1"/>
</dbReference>
<dbReference type="EMBL" id="LGAA01000018">
    <property type="protein sequence ID" value="KPD02899.1"/>
    <property type="molecule type" value="Genomic_DNA"/>
</dbReference>
<dbReference type="GO" id="GO:0008873">
    <property type="term" value="F:gluconate 2-dehydrogenase activity"/>
    <property type="evidence" value="ECO:0007669"/>
    <property type="project" value="UniProtKB-EC"/>
</dbReference>
<evidence type="ECO:0000259" key="3">
    <source>
        <dbReference type="Pfam" id="PF02826"/>
    </source>
</evidence>
<dbReference type="EC" id="1.1.1.215" evidence="4"/>
<dbReference type="PANTHER" id="PTHR43333:SF1">
    <property type="entry name" value="D-ISOMER SPECIFIC 2-HYDROXYACID DEHYDROGENASE NAD-BINDING DOMAIN-CONTAINING PROTEIN"/>
    <property type="match status" value="1"/>
</dbReference>
<dbReference type="EC" id="1.1.1.26" evidence="4"/>
<organism evidence="4 5">
    <name type="scientific">Moellerella wisconsensis ATCC 35017</name>
    <dbReference type="NCBI Taxonomy" id="1354267"/>
    <lineage>
        <taxon>Bacteria</taxon>
        <taxon>Pseudomonadati</taxon>
        <taxon>Pseudomonadota</taxon>
        <taxon>Gammaproteobacteria</taxon>
        <taxon>Enterobacterales</taxon>
        <taxon>Morganellaceae</taxon>
        <taxon>Moellerella</taxon>
    </lineage>
</organism>
<dbReference type="PROSITE" id="PS00671">
    <property type="entry name" value="D_2_HYDROXYACID_DH_3"/>
    <property type="match status" value="1"/>
</dbReference>
<comment type="caution">
    <text evidence="4">The sequence shown here is derived from an EMBL/GenBank/DDBJ whole genome shotgun (WGS) entry which is preliminary data.</text>
</comment>
<gene>
    <name evidence="4" type="ORF">M992_2056</name>
</gene>
<keyword evidence="2" id="KW-0520">NAD</keyword>
<dbReference type="AlphaFoldDB" id="A0A0N0Z9V9"/>
<dbReference type="InterPro" id="IPR036291">
    <property type="entry name" value="NAD(P)-bd_dom_sf"/>
</dbReference>
<evidence type="ECO:0000313" key="5">
    <source>
        <dbReference type="Proteomes" id="UP000053226"/>
    </source>
</evidence>
<evidence type="ECO:0000313" key="4">
    <source>
        <dbReference type="EMBL" id="KPD02899.1"/>
    </source>
</evidence>
<dbReference type="SUPFAM" id="SSF51735">
    <property type="entry name" value="NAD(P)-binding Rossmann-fold domains"/>
    <property type="match status" value="1"/>
</dbReference>
<dbReference type="EC" id="1.1.1.81" evidence="4"/>
<dbReference type="Proteomes" id="UP000053226">
    <property type="component" value="Unassembled WGS sequence"/>
</dbReference>
<dbReference type="GO" id="GO:0016618">
    <property type="term" value="F:hydroxypyruvate reductase [NAD(P)H] activity"/>
    <property type="evidence" value="ECO:0007669"/>
    <property type="project" value="UniProtKB-EC"/>
</dbReference>
<protein>
    <submittedName>
        <fullName evidence="4">Glyoxylate reductase</fullName>
        <ecNumber evidence="4">1.1.1.-</ecNumber>
        <ecNumber evidence="4">1.1.1.215</ecNumber>
        <ecNumber evidence="4">1.1.1.26</ecNumber>
        <ecNumber evidence="4">1.1.1.79</ecNumber>
        <ecNumber evidence="4">1.1.1.81</ecNumber>
    </submittedName>
</protein>
<dbReference type="PANTHER" id="PTHR43333">
    <property type="entry name" value="2-HACID_DH_C DOMAIN-CONTAINING PROTEIN"/>
    <property type="match status" value="1"/>
</dbReference>
<dbReference type="Pfam" id="PF02826">
    <property type="entry name" value="2-Hacid_dh_C"/>
    <property type="match status" value="1"/>
</dbReference>
<sequence>MNIIFYHPFFDANIWIEGMRERLPQANIRQWLPGDNAPADYAMVWLPPYEMLASRKDLKGIFALGAGVDAIIKQELDHPGTLPAGVPLMRLEDTGMAIQMEEYALAKVLYYFRRMDEYRQLQSQRVWKQLLAYRHEDFIIGIMGAGALGSAVARRLVDFGFIVRTWSRTEKHFNEVQNFHGNDQLSGFLSGSKVIINLLPSTPETVGILNSQLFNQLQSGAFVINLARGAHLVEQDLLQALDSGQVAGASLDVFTHEPLPQMHPFWTHPRVAMTPHIAAFTRPDEAMDTIQQNIERIENNHPPHAVVDMTRGY</sequence>
<dbReference type="Gene3D" id="3.40.50.720">
    <property type="entry name" value="NAD(P)-binding Rossmann-like Domain"/>
    <property type="match status" value="2"/>
</dbReference>
<dbReference type="InterPro" id="IPR029753">
    <property type="entry name" value="D-isomer_DH_CS"/>
</dbReference>
<dbReference type="GO" id="GO:0051287">
    <property type="term" value="F:NAD binding"/>
    <property type="evidence" value="ECO:0007669"/>
    <property type="project" value="InterPro"/>
</dbReference>
<keyword evidence="5" id="KW-1185">Reference proteome</keyword>
<dbReference type="OrthoDB" id="9787219at2"/>
<accession>A0A0N0Z9V9</accession>
<dbReference type="CDD" id="cd12164">
    <property type="entry name" value="GDH_like_2"/>
    <property type="match status" value="1"/>
</dbReference>
<dbReference type="GO" id="GO:0030267">
    <property type="term" value="F:glyoxylate reductase (NADPH) activity"/>
    <property type="evidence" value="ECO:0007669"/>
    <property type="project" value="UniProtKB-EC"/>
</dbReference>
<dbReference type="RefSeq" id="WP_053908483.1">
    <property type="nucleotide sequence ID" value="NZ_CAWMUS010000018.1"/>
</dbReference>
<dbReference type="EC" id="1.1.1.-" evidence="4"/>
<dbReference type="InterPro" id="IPR006140">
    <property type="entry name" value="D-isomer_DH_NAD-bd"/>
</dbReference>
<name>A0A0N0Z9V9_9GAMM</name>
<dbReference type="EC" id="1.1.1.79" evidence="4"/>
<evidence type="ECO:0000256" key="1">
    <source>
        <dbReference type="ARBA" id="ARBA00023002"/>
    </source>
</evidence>
<keyword evidence="1 4" id="KW-0560">Oxidoreductase</keyword>
<proteinExistence type="predicted"/>
<dbReference type="GO" id="GO:0047964">
    <property type="term" value="F:glyoxylate reductase (NADH) activity"/>
    <property type="evidence" value="ECO:0007669"/>
    <property type="project" value="UniProtKB-EC"/>
</dbReference>
<evidence type="ECO:0000256" key="2">
    <source>
        <dbReference type="ARBA" id="ARBA00023027"/>
    </source>
</evidence>